<comment type="catalytic activity">
    <reaction evidence="7">
        <text>tetracosanoate + ATP + CoA = tetracosanoyl-CoA + AMP + diphosphate</text>
        <dbReference type="Rhea" id="RHEA:33639"/>
        <dbReference type="ChEBI" id="CHEBI:30616"/>
        <dbReference type="ChEBI" id="CHEBI:31014"/>
        <dbReference type="ChEBI" id="CHEBI:33019"/>
        <dbReference type="ChEBI" id="CHEBI:57287"/>
        <dbReference type="ChEBI" id="CHEBI:65052"/>
        <dbReference type="ChEBI" id="CHEBI:456215"/>
    </reaction>
    <physiologicalReaction direction="left-to-right" evidence="7">
        <dbReference type="Rhea" id="RHEA:33640"/>
    </physiologicalReaction>
</comment>
<organism evidence="9">
    <name type="scientific">Lygus hesperus</name>
    <name type="common">Western plant bug</name>
    <dbReference type="NCBI Taxonomy" id="30085"/>
    <lineage>
        <taxon>Eukaryota</taxon>
        <taxon>Metazoa</taxon>
        <taxon>Ecdysozoa</taxon>
        <taxon>Arthropoda</taxon>
        <taxon>Hexapoda</taxon>
        <taxon>Insecta</taxon>
        <taxon>Pterygota</taxon>
        <taxon>Neoptera</taxon>
        <taxon>Paraneoptera</taxon>
        <taxon>Hemiptera</taxon>
        <taxon>Heteroptera</taxon>
        <taxon>Panheteroptera</taxon>
        <taxon>Cimicomorpha</taxon>
        <taxon>Miridae</taxon>
        <taxon>Mirini</taxon>
        <taxon>Lygus</taxon>
    </lineage>
</organism>
<proteinExistence type="inferred from homology"/>
<dbReference type="AlphaFoldDB" id="A0A0A9Z221"/>
<gene>
    <name evidence="9" type="primary">SLC27A2_0</name>
    <name evidence="9" type="ORF">CM83_21111</name>
</gene>
<accession>A0A0A9Z221</accession>
<evidence type="ECO:0000256" key="2">
    <source>
        <dbReference type="ARBA" id="ARBA00022598"/>
    </source>
</evidence>
<evidence type="ECO:0000256" key="5">
    <source>
        <dbReference type="ARBA" id="ARBA00036527"/>
    </source>
</evidence>
<keyword evidence="3" id="KW-0547">Nucleotide-binding</keyword>
<dbReference type="Gene3D" id="3.40.50.12780">
    <property type="entry name" value="N-terminal domain of ligase-like"/>
    <property type="match status" value="1"/>
</dbReference>
<reference evidence="9" key="1">
    <citation type="journal article" date="2014" name="PLoS ONE">
        <title>Transcriptome-Based Identification of ABC Transporters in the Western Tarnished Plant Bug Lygus hesperus.</title>
        <authorList>
            <person name="Hull J.J."/>
            <person name="Chaney K."/>
            <person name="Geib S.M."/>
            <person name="Fabrick J.A."/>
            <person name="Brent C.S."/>
            <person name="Walsh D."/>
            <person name="Lavine L.C."/>
        </authorList>
    </citation>
    <scope>NUCLEOTIDE SEQUENCE</scope>
</reference>
<evidence type="ECO:0000256" key="1">
    <source>
        <dbReference type="ARBA" id="ARBA00006432"/>
    </source>
</evidence>
<protein>
    <recommendedName>
        <fullName evidence="6">Long-chain-fatty-acid--CoA ligase</fullName>
    </recommendedName>
</protein>
<dbReference type="Pfam" id="PF00501">
    <property type="entry name" value="AMP-binding"/>
    <property type="match status" value="1"/>
</dbReference>
<name>A0A0A9Z221_LYGHE</name>
<dbReference type="GO" id="GO:0005324">
    <property type="term" value="F:long-chain fatty acid transmembrane transporter activity"/>
    <property type="evidence" value="ECO:0007669"/>
    <property type="project" value="TreeGrafter"/>
</dbReference>
<feature type="domain" description="AMP-dependent synthetase/ligase" evidence="8">
    <location>
        <begin position="39"/>
        <end position="170"/>
    </location>
</feature>
<dbReference type="InterPro" id="IPR042099">
    <property type="entry name" value="ANL_N_sf"/>
</dbReference>
<evidence type="ECO:0000256" key="6">
    <source>
        <dbReference type="ARBA" id="ARBA00041297"/>
    </source>
</evidence>
<keyword evidence="2" id="KW-0436">Ligase</keyword>
<comment type="similarity">
    <text evidence="1">Belongs to the ATP-dependent AMP-binding enzyme family.</text>
</comment>
<dbReference type="PANTHER" id="PTHR43107">
    <property type="entry name" value="LONG-CHAIN FATTY ACID TRANSPORT PROTEIN"/>
    <property type="match status" value="1"/>
</dbReference>
<dbReference type="EMBL" id="GBHO01005683">
    <property type="protein sequence ID" value="JAG37921.1"/>
    <property type="molecule type" value="Transcribed_RNA"/>
</dbReference>
<keyword evidence="4" id="KW-0067">ATP-binding</keyword>
<evidence type="ECO:0000256" key="4">
    <source>
        <dbReference type="ARBA" id="ARBA00022840"/>
    </source>
</evidence>
<dbReference type="GO" id="GO:0004467">
    <property type="term" value="F:long-chain fatty acid-CoA ligase activity"/>
    <property type="evidence" value="ECO:0007669"/>
    <property type="project" value="TreeGrafter"/>
</dbReference>
<evidence type="ECO:0000256" key="7">
    <source>
        <dbReference type="ARBA" id="ARBA00048666"/>
    </source>
</evidence>
<sequence length="251" mass="28245">KKEKKCPHNHIHNPQGMLIASLKYYSFRHYTTADIFDIYATKYRTRPFLQLENEIWTYDDVKKVSNQIARWYRSLHVGRNQTVALILENCPEYFVFWIAAHRLGICCALINYHQTKIPLLHSLHISKAHVIITDEKNYAKIMSCYDNDPPIPVYILRESLHPKSQQLYRERNPGAAAAAIAGAHSAGCKGVCRVADQTITTDARDSESSIDDVHQTQIRAALPAGGADGGSAAPIPSSDTIVKTINDELFL</sequence>
<evidence type="ECO:0000256" key="3">
    <source>
        <dbReference type="ARBA" id="ARBA00022741"/>
    </source>
</evidence>
<evidence type="ECO:0000259" key="8">
    <source>
        <dbReference type="Pfam" id="PF00501"/>
    </source>
</evidence>
<feature type="non-terminal residue" evidence="9">
    <location>
        <position position="1"/>
    </location>
</feature>
<dbReference type="InterPro" id="IPR000873">
    <property type="entry name" value="AMP-dep_synth/lig_dom"/>
</dbReference>
<dbReference type="GO" id="GO:0005524">
    <property type="term" value="F:ATP binding"/>
    <property type="evidence" value="ECO:0007669"/>
    <property type="project" value="UniProtKB-KW"/>
</dbReference>
<dbReference type="GO" id="GO:0044539">
    <property type="term" value="P:long-chain fatty acid import into cell"/>
    <property type="evidence" value="ECO:0007669"/>
    <property type="project" value="TreeGrafter"/>
</dbReference>
<dbReference type="SUPFAM" id="SSF56801">
    <property type="entry name" value="Acetyl-CoA synthetase-like"/>
    <property type="match status" value="1"/>
</dbReference>
<comment type="catalytic activity">
    <reaction evidence="5">
        <text>a very long-chain fatty acid + ATP + CoA = a very long-chain fatty acyl-CoA + AMP + diphosphate</text>
        <dbReference type="Rhea" id="RHEA:54536"/>
        <dbReference type="ChEBI" id="CHEBI:30616"/>
        <dbReference type="ChEBI" id="CHEBI:33019"/>
        <dbReference type="ChEBI" id="CHEBI:57287"/>
        <dbReference type="ChEBI" id="CHEBI:58950"/>
        <dbReference type="ChEBI" id="CHEBI:138261"/>
        <dbReference type="ChEBI" id="CHEBI:456215"/>
    </reaction>
    <physiologicalReaction direction="left-to-right" evidence="5">
        <dbReference type="Rhea" id="RHEA:54537"/>
    </physiologicalReaction>
</comment>
<evidence type="ECO:0000313" key="9">
    <source>
        <dbReference type="EMBL" id="JAG37921.1"/>
    </source>
</evidence>
<reference evidence="9" key="2">
    <citation type="submission" date="2014-07" db="EMBL/GenBank/DDBJ databases">
        <authorList>
            <person name="Hull J."/>
        </authorList>
    </citation>
    <scope>NUCLEOTIDE SEQUENCE</scope>
</reference>
<dbReference type="PANTHER" id="PTHR43107:SF15">
    <property type="entry name" value="FATTY ACID TRANSPORT PROTEIN 3, ISOFORM A"/>
    <property type="match status" value="1"/>
</dbReference>
<dbReference type="GO" id="GO:0005886">
    <property type="term" value="C:plasma membrane"/>
    <property type="evidence" value="ECO:0007669"/>
    <property type="project" value="TreeGrafter"/>
</dbReference>